<sequence>MPTSLENPFTTPQQTGTTFSSHLSPAIATPLPRPPPPAFLNRTPRPSPPSGRYRPLSPALSDRVHTRVSRNRQGKGKDKEKPHHDARVRTATPSPANAPVSPHVRPTSPVSSRNAALDLLASVALARDDEPDNVDGCTPEQVEYFGVLSEIYRAADVIGRATNRIRVRQLSGTAPLAEVIMTSMLEKGYADVLEAVTGGAYHHLCDRQVGEFLAPTASRLLERIKPGEKPVIPGMKPEVDKEVRWDPPLEFMDNATVFKETAKRLGMGRSESGWEVFLTDASWGGLDKEYHNAVHAACSLPPAPFVPVPTDQLRFYLGGRAKVHEGHPLYKFACYQCHYLGHWSCHNGQGSRWTQASEEPPSPSTPSPVAAHTRSRHPLRNLSANARASSSRV</sequence>
<feature type="compositionally biased region" description="Basic and acidic residues" evidence="1">
    <location>
        <begin position="75"/>
        <end position="88"/>
    </location>
</feature>
<feature type="compositionally biased region" description="Low complexity" evidence="1">
    <location>
        <begin position="8"/>
        <end position="30"/>
    </location>
</feature>
<reference evidence="2 3" key="1">
    <citation type="submission" date="2014-04" db="EMBL/GenBank/DDBJ databases">
        <authorList>
            <consortium name="DOE Joint Genome Institute"/>
            <person name="Kuo A."/>
            <person name="Kohler A."/>
            <person name="Costa M.D."/>
            <person name="Nagy L.G."/>
            <person name="Floudas D."/>
            <person name="Copeland A."/>
            <person name="Barry K.W."/>
            <person name="Cichocki N."/>
            <person name="Veneault-Fourrey C."/>
            <person name="LaButti K."/>
            <person name="Lindquist E.A."/>
            <person name="Lipzen A."/>
            <person name="Lundell T."/>
            <person name="Morin E."/>
            <person name="Murat C."/>
            <person name="Sun H."/>
            <person name="Tunlid A."/>
            <person name="Henrissat B."/>
            <person name="Grigoriev I.V."/>
            <person name="Hibbett D.S."/>
            <person name="Martin F."/>
            <person name="Nordberg H.P."/>
            <person name="Cantor M.N."/>
            <person name="Hua S.X."/>
        </authorList>
    </citation>
    <scope>NUCLEOTIDE SEQUENCE [LARGE SCALE GENOMIC DNA]</scope>
    <source>
        <strain evidence="2 3">Marx 270</strain>
    </source>
</reference>
<dbReference type="EMBL" id="KN831972">
    <property type="protein sequence ID" value="KIO04263.1"/>
    <property type="molecule type" value="Genomic_DNA"/>
</dbReference>
<dbReference type="OrthoDB" id="10638312at2759"/>
<dbReference type="STRING" id="870435.A0A0C3J5B4"/>
<evidence type="ECO:0000313" key="3">
    <source>
        <dbReference type="Proteomes" id="UP000054217"/>
    </source>
</evidence>
<reference evidence="3" key="2">
    <citation type="submission" date="2015-01" db="EMBL/GenBank/DDBJ databases">
        <title>Evolutionary Origins and Diversification of the Mycorrhizal Mutualists.</title>
        <authorList>
            <consortium name="DOE Joint Genome Institute"/>
            <consortium name="Mycorrhizal Genomics Consortium"/>
            <person name="Kohler A."/>
            <person name="Kuo A."/>
            <person name="Nagy L.G."/>
            <person name="Floudas D."/>
            <person name="Copeland A."/>
            <person name="Barry K.W."/>
            <person name="Cichocki N."/>
            <person name="Veneault-Fourrey C."/>
            <person name="LaButti K."/>
            <person name="Lindquist E.A."/>
            <person name="Lipzen A."/>
            <person name="Lundell T."/>
            <person name="Morin E."/>
            <person name="Murat C."/>
            <person name="Riley R."/>
            <person name="Ohm R."/>
            <person name="Sun H."/>
            <person name="Tunlid A."/>
            <person name="Henrissat B."/>
            <person name="Grigoriev I.V."/>
            <person name="Hibbett D.S."/>
            <person name="Martin F."/>
        </authorList>
    </citation>
    <scope>NUCLEOTIDE SEQUENCE [LARGE SCALE GENOMIC DNA]</scope>
    <source>
        <strain evidence="3">Marx 270</strain>
    </source>
</reference>
<name>A0A0C3J5B4_PISTI</name>
<dbReference type="InParanoid" id="A0A0C3J5B4"/>
<feature type="region of interest" description="Disordered" evidence="1">
    <location>
        <begin position="1"/>
        <end position="111"/>
    </location>
</feature>
<gene>
    <name evidence="2" type="ORF">M404DRAFT_26456</name>
</gene>
<keyword evidence="3" id="KW-1185">Reference proteome</keyword>
<feature type="compositionally biased region" description="Low complexity" evidence="1">
    <location>
        <begin position="380"/>
        <end position="393"/>
    </location>
</feature>
<dbReference type="HOGENOM" id="CLU_036516_2_1_1"/>
<feature type="region of interest" description="Disordered" evidence="1">
    <location>
        <begin position="350"/>
        <end position="393"/>
    </location>
</feature>
<accession>A0A0C3J5B4</accession>
<organism evidence="2 3">
    <name type="scientific">Pisolithus tinctorius Marx 270</name>
    <dbReference type="NCBI Taxonomy" id="870435"/>
    <lineage>
        <taxon>Eukaryota</taxon>
        <taxon>Fungi</taxon>
        <taxon>Dikarya</taxon>
        <taxon>Basidiomycota</taxon>
        <taxon>Agaricomycotina</taxon>
        <taxon>Agaricomycetes</taxon>
        <taxon>Agaricomycetidae</taxon>
        <taxon>Boletales</taxon>
        <taxon>Sclerodermatineae</taxon>
        <taxon>Pisolithaceae</taxon>
        <taxon>Pisolithus</taxon>
    </lineage>
</organism>
<dbReference type="Proteomes" id="UP000054217">
    <property type="component" value="Unassembled WGS sequence"/>
</dbReference>
<feature type="compositionally biased region" description="Low complexity" evidence="1">
    <location>
        <begin position="39"/>
        <end position="58"/>
    </location>
</feature>
<proteinExistence type="predicted"/>
<evidence type="ECO:0000256" key="1">
    <source>
        <dbReference type="SAM" id="MobiDB-lite"/>
    </source>
</evidence>
<dbReference type="AlphaFoldDB" id="A0A0C3J5B4"/>
<evidence type="ECO:0000313" key="2">
    <source>
        <dbReference type="EMBL" id="KIO04263.1"/>
    </source>
</evidence>
<protein>
    <submittedName>
        <fullName evidence="2">Uncharacterized protein</fullName>
    </submittedName>
</protein>